<dbReference type="Proteomes" id="UP000758603">
    <property type="component" value="Unassembled WGS sequence"/>
</dbReference>
<reference evidence="1" key="1">
    <citation type="journal article" date="2021" name="Nat. Commun.">
        <title>Genetic determinants of endophytism in the Arabidopsis root mycobiome.</title>
        <authorList>
            <person name="Mesny F."/>
            <person name="Miyauchi S."/>
            <person name="Thiergart T."/>
            <person name="Pickel B."/>
            <person name="Atanasova L."/>
            <person name="Karlsson M."/>
            <person name="Huettel B."/>
            <person name="Barry K.W."/>
            <person name="Haridas S."/>
            <person name="Chen C."/>
            <person name="Bauer D."/>
            <person name="Andreopoulos W."/>
            <person name="Pangilinan J."/>
            <person name="LaButti K."/>
            <person name="Riley R."/>
            <person name="Lipzen A."/>
            <person name="Clum A."/>
            <person name="Drula E."/>
            <person name="Henrissat B."/>
            <person name="Kohler A."/>
            <person name="Grigoriev I.V."/>
            <person name="Martin F.M."/>
            <person name="Hacquard S."/>
        </authorList>
    </citation>
    <scope>NUCLEOTIDE SEQUENCE</scope>
    <source>
        <strain evidence="1">MPI-SDFR-AT-0073</strain>
    </source>
</reference>
<accession>A0A9P8UFF3</accession>
<organism evidence="1 2">
    <name type="scientific">Truncatella angustata</name>
    <dbReference type="NCBI Taxonomy" id="152316"/>
    <lineage>
        <taxon>Eukaryota</taxon>
        <taxon>Fungi</taxon>
        <taxon>Dikarya</taxon>
        <taxon>Ascomycota</taxon>
        <taxon>Pezizomycotina</taxon>
        <taxon>Sordariomycetes</taxon>
        <taxon>Xylariomycetidae</taxon>
        <taxon>Amphisphaeriales</taxon>
        <taxon>Sporocadaceae</taxon>
        <taxon>Truncatella</taxon>
    </lineage>
</organism>
<dbReference type="RefSeq" id="XP_045955434.1">
    <property type="nucleotide sequence ID" value="XM_046107898.1"/>
</dbReference>
<gene>
    <name evidence="1" type="ORF">BKA67DRAFT_661867</name>
</gene>
<evidence type="ECO:0000313" key="1">
    <source>
        <dbReference type="EMBL" id="KAH6648927.1"/>
    </source>
</evidence>
<comment type="caution">
    <text evidence="1">The sequence shown here is derived from an EMBL/GenBank/DDBJ whole genome shotgun (WGS) entry which is preliminary data.</text>
</comment>
<dbReference type="GeneID" id="70136789"/>
<dbReference type="OrthoDB" id="1896086at2759"/>
<proteinExistence type="predicted"/>
<keyword evidence="2" id="KW-1185">Reference proteome</keyword>
<sequence>MAKERGAGKIKITRVAMPKPHDNLTNDFYMRPRERFWSWELMGDITVEMDGHAYTYALPLGTLITDLSKSIVETQGYVSLKRVFLPTTDCKGSSLGTTPNLVKWCDHAINNLQRNDALTYGTE</sequence>
<dbReference type="EMBL" id="JAGPXC010000007">
    <property type="protein sequence ID" value="KAH6648927.1"/>
    <property type="molecule type" value="Genomic_DNA"/>
</dbReference>
<protein>
    <submittedName>
        <fullName evidence="1">Uncharacterized protein</fullName>
    </submittedName>
</protein>
<evidence type="ECO:0000313" key="2">
    <source>
        <dbReference type="Proteomes" id="UP000758603"/>
    </source>
</evidence>
<name>A0A9P8UFF3_9PEZI</name>
<dbReference type="AlphaFoldDB" id="A0A9P8UFF3"/>